<dbReference type="EMBL" id="JASBNA010000007">
    <property type="protein sequence ID" value="KAK7690401.1"/>
    <property type="molecule type" value="Genomic_DNA"/>
</dbReference>
<feature type="domain" description="DUF6534" evidence="2">
    <location>
        <begin position="171"/>
        <end position="255"/>
    </location>
</feature>
<organism evidence="3 5">
    <name type="scientific">Cerrena zonata</name>
    <dbReference type="NCBI Taxonomy" id="2478898"/>
    <lineage>
        <taxon>Eukaryota</taxon>
        <taxon>Fungi</taxon>
        <taxon>Dikarya</taxon>
        <taxon>Basidiomycota</taxon>
        <taxon>Agaricomycotina</taxon>
        <taxon>Agaricomycetes</taxon>
        <taxon>Polyporales</taxon>
        <taxon>Cerrenaceae</taxon>
        <taxon>Cerrena</taxon>
    </lineage>
</organism>
<feature type="transmembrane region" description="Helical" evidence="1">
    <location>
        <begin position="197"/>
        <end position="224"/>
    </location>
</feature>
<name>A0AAW0FBH4_9APHY</name>
<dbReference type="AlphaFoldDB" id="A0AAW0FBH4"/>
<feature type="transmembrane region" description="Helical" evidence="1">
    <location>
        <begin position="230"/>
        <end position="251"/>
    </location>
</feature>
<dbReference type="PANTHER" id="PTHR40465">
    <property type="entry name" value="CHROMOSOME 1, WHOLE GENOME SHOTGUN SEQUENCE"/>
    <property type="match status" value="1"/>
</dbReference>
<feature type="transmembrane region" description="Helical" evidence="1">
    <location>
        <begin position="12"/>
        <end position="38"/>
    </location>
</feature>
<keyword evidence="1" id="KW-1133">Transmembrane helix</keyword>
<evidence type="ECO:0000313" key="3">
    <source>
        <dbReference type="EMBL" id="KAK7677706.1"/>
    </source>
</evidence>
<gene>
    <name evidence="4" type="ORF">QCA50_007059</name>
    <name evidence="3" type="ORF">QCA50_019258</name>
</gene>
<proteinExistence type="predicted"/>
<comment type="caution">
    <text evidence="3">The sequence shown here is derived from an EMBL/GenBank/DDBJ whole genome shotgun (WGS) entry which is preliminary data.</text>
</comment>
<protein>
    <recommendedName>
        <fullName evidence="2">DUF6534 domain-containing protein</fullName>
    </recommendedName>
</protein>
<feature type="transmembrane region" description="Helical" evidence="1">
    <location>
        <begin position="122"/>
        <end position="142"/>
    </location>
</feature>
<evidence type="ECO:0000313" key="5">
    <source>
        <dbReference type="Proteomes" id="UP001385951"/>
    </source>
</evidence>
<keyword evidence="5" id="KW-1185">Reference proteome</keyword>
<dbReference type="EMBL" id="JASBNA010000083">
    <property type="protein sequence ID" value="KAK7677706.1"/>
    <property type="molecule type" value="Genomic_DNA"/>
</dbReference>
<dbReference type="InterPro" id="IPR045339">
    <property type="entry name" value="DUF6534"/>
</dbReference>
<evidence type="ECO:0000313" key="4">
    <source>
        <dbReference type="EMBL" id="KAK7690401.1"/>
    </source>
</evidence>
<dbReference type="PANTHER" id="PTHR40465:SF1">
    <property type="entry name" value="DUF6534 DOMAIN-CONTAINING PROTEIN"/>
    <property type="match status" value="1"/>
</dbReference>
<feature type="transmembrane region" description="Helical" evidence="1">
    <location>
        <begin position="50"/>
        <end position="71"/>
    </location>
</feature>
<feature type="transmembrane region" description="Helical" evidence="1">
    <location>
        <begin position="91"/>
        <end position="110"/>
    </location>
</feature>
<evidence type="ECO:0000256" key="1">
    <source>
        <dbReference type="SAM" id="Phobius"/>
    </source>
</evidence>
<accession>A0AAW0FBH4</accession>
<sequence length="306" mass="33943">MASKVQAGVESLAGGLIECFAISCIFYGITIAQANVYFRTCGRDPQWMKWMATTVIFLETVHTAVLLRKLYFYSVLAIKNPLNLTHVDWTIPAVLILQNVIEIIVNSFYIHRMWLYSKSIMLTIGMFFILLSRDATFLFTAIKSATFTTFGDFDKPGIKGPLIVTHSLAIGLDALLAASMVYHLYRDRTRFRSTRGVISWMMTYYVNTGVVLAALTLAILVAYLAAPKSLLYAGFIDIYGKAMANSLFGALNSRQVIRNKISPVTIISTNAYAESNNGSTGYGINMNAVQVEVEVSTETTKVMDPL</sequence>
<keyword evidence="1" id="KW-0472">Membrane</keyword>
<reference evidence="3 5" key="1">
    <citation type="submission" date="2022-09" db="EMBL/GenBank/DDBJ databases">
        <authorList>
            <person name="Palmer J.M."/>
        </authorList>
    </citation>
    <scope>NUCLEOTIDE SEQUENCE [LARGE SCALE GENOMIC DNA]</scope>
    <source>
        <strain evidence="3 5">DSM 7382</strain>
    </source>
</reference>
<keyword evidence="1" id="KW-0812">Transmembrane</keyword>
<evidence type="ECO:0000259" key="2">
    <source>
        <dbReference type="Pfam" id="PF20152"/>
    </source>
</evidence>
<dbReference type="Pfam" id="PF20152">
    <property type="entry name" value="DUF6534"/>
    <property type="match status" value="1"/>
</dbReference>
<feature type="transmembrane region" description="Helical" evidence="1">
    <location>
        <begin position="162"/>
        <end position="185"/>
    </location>
</feature>
<dbReference type="Proteomes" id="UP001385951">
    <property type="component" value="Unassembled WGS sequence"/>
</dbReference>